<dbReference type="PROSITE" id="PS50110">
    <property type="entry name" value="RESPONSE_REGULATORY"/>
    <property type="match status" value="1"/>
</dbReference>
<dbReference type="OrthoDB" id="9789181at2"/>
<dbReference type="eggNOG" id="COG0745">
    <property type="taxonomic scope" value="Bacteria"/>
</dbReference>
<proteinExistence type="predicted"/>
<dbReference type="CDD" id="cd17574">
    <property type="entry name" value="REC_OmpR"/>
    <property type="match status" value="1"/>
</dbReference>
<name>B3QU65_CHLT3</name>
<evidence type="ECO:0000313" key="5">
    <source>
        <dbReference type="Proteomes" id="UP000001208"/>
    </source>
</evidence>
<organism evidence="4 5">
    <name type="scientific">Chloroherpeton thalassium (strain ATCC 35110 / GB-78)</name>
    <dbReference type="NCBI Taxonomy" id="517418"/>
    <lineage>
        <taxon>Bacteria</taxon>
        <taxon>Pseudomonadati</taxon>
        <taxon>Chlorobiota</taxon>
        <taxon>Chlorobiia</taxon>
        <taxon>Chlorobiales</taxon>
        <taxon>Chloroherpetonaceae</taxon>
        <taxon>Chloroherpeton</taxon>
    </lineage>
</organism>
<dbReference type="HOGENOM" id="CLU_000445_69_17_10"/>
<dbReference type="Gene3D" id="3.40.50.2300">
    <property type="match status" value="1"/>
</dbReference>
<dbReference type="PANTHER" id="PTHR44591:SF3">
    <property type="entry name" value="RESPONSE REGULATORY DOMAIN-CONTAINING PROTEIN"/>
    <property type="match status" value="1"/>
</dbReference>
<dbReference type="KEGG" id="cts:Ctha_0392"/>
<evidence type="ECO:0000313" key="4">
    <source>
        <dbReference type="EMBL" id="ACF12863.1"/>
    </source>
</evidence>
<dbReference type="PANTHER" id="PTHR44591">
    <property type="entry name" value="STRESS RESPONSE REGULATOR PROTEIN 1"/>
    <property type="match status" value="1"/>
</dbReference>
<evidence type="ECO:0000256" key="2">
    <source>
        <dbReference type="PROSITE-ProRule" id="PRU00169"/>
    </source>
</evidence>
<evidence type="ECO:0000259" key="3">
    <source>
        <dbReference type="PROSITE" id="PS50110"/>
    </source>
</evidence>
<dbReference type="AlphaFoldDB" id="B3QU65"/>
<dbReference type="InterPro" id="IPR011006">
    <property type="entry name" value="CheY-like_superfamily"/>
</dbReference>
<dbReference type="EMBL" id="CP001100">
    <property type="protein sequence ID" value="ACF12863.1"/>
    <property type="molecule type" value="Genomic_DNA"/>
</dbReference>
<feature type="modified residue" description="4-aspartylphosphate" evidence="2">
    <location>
        <position position="53"/>
    </location>
</feature>
<dbReference type="InterPro" id="IPR050595">
    <property type="entry name" value="Bact_response_regulator"/>
</dbReference>
<dbReference type="Proteomes" id="UP000001208">
    <property type="component" value="Chromosome"/>
</dbReference>
<dbReference type="InterPro" id="IPR001789">
    <property type="entry name" value="Sig_transdc_resp-reg_receiver"/>
</dbReference>
<keyword evidence="1 2" id="KW-0597">Phosphoprotein</keyword>
<dbReference type="STRING" id="517418.Ctha_0392"/>
<gene>
    <name evidence="4" type="ordered locus">Ctha_0392</name>
</gene>
<sequence>MKKTILVVDDEVAMLKILSFILTKSYDVVTKKDGDEALFWLQQGNIPDLVIVDINMPNVDGYSFIKNVRVSGFFKDIPIVVLSANDKSEDRIKCLNIGADDFIVKPFNPEELKARISSIFRRVGS</sequence>
<dbReference type="SUPFAM" id="SSF52172">
    <property type="entry name" value="CheY-like"/>
    <property type="match status" value="1"/>
</dbReference>
<dbReference type="GO" id="GO:0000160">
    <property type="term" value="P:phosphorelay signal transduction system"/>
    <property type="evidence" value="ECO:0007669"/>
    <property type="project" value="InterPro"/>
</dbReference>
<dbReference type="RefSeq" id="WP_012498947.1">
    <property type="nucleotide sequence ID" value="NC_011026.1"/>
</dbReference>
<feature type="domain" description="Response regulatory" evidence="3">
    <location>
        <begin position="4"/>
        <end position="120"/>
    </location>
</feature>
<keyword evidence="5" id="KW-1185">Reference proteome</keyword>
<reference evidence="4 5" key="1">
    <citation type="submission" date="2008-06" db="EMBL/GenBank/DDBJ databases">
        <title>Complete sequence of Chloroherpeton thalassium ATCC 35110.</title>
        <authorList>
            <consortium name="US DOE Joint Genome Institute"/>
            <person name="Lucas S."/>
            <person name="Copeland A."/>
            <person name="Lapidus A."/>
            <person name="Glavina del Rio T."/>
            <person name="Dalin E."/>
            <person name="Tice H."/>
            <person name="Bruce D."/>
            <person name="Goodwin L."/>
            <person name="Pitluck S."/>
            <person name="Schmutz J."/>
            <person name="Larimer F."/>
            <person name="Land M."/>
            <person name="Hauser L."/>
            <person name="Kyrpides N."/>
            <person name="Mikhailova N."/>
            <person name="Liu Z."/>
            <person name="Li T."/>
            <person name="Zhao F."/>
            <person name="Overmann J."/>
            <person name="Bryant D.A."/>
            <person name="Richardson P."/>
        </authorList>
    </citation>
    <scope>NUCLEOTIDE SEQUENCE [LARGE SCALE GENOMIC DNA]</scope>
    <source>
        <strain evidence="5">ATCC 35110 / GB-78</strain>
    </source>
</reference>
<accession>B3QU65</accession>
<protein>
    <submittedName>
        <fullName evidence="4">Response regulator receiver protein</fullName>
    </submittedName>
</protein>
<evidence type="ECO:0000256" key="1">
    <source>
        <dbReference type="ARBA" id="ARBA00022553"/>
    </source>
</evidence>
<dbReference type="SMART" id="SM00448">
    <property type="entry name" value="REC"/>
    <property type="match status" value="1"/>
</dbReference>
<dbReference type="Pfam" id="PF00072">
    <property type="entry name" value="Response_reg"/>
    <property type="match status" value="1"/>
</dbReference>